<dbReference type="OrthoDB" id="2535391at2759"/>
<feature type="domain" description="RING-type" evidence="6">
    <location>
        <begin position="15"/>
        <end position="62"/>
    </location>
</feature>
<dbReference type="PANTHER" id="PTHR14305:SF0">
    <property type="entry name" value="E3 UBIQUITIN-PROTEIN LIGASE CCNB1IP1"/>
    <property type="match status" value="1"/>
</dbReference>
<feature type="region of interest" description="Disordered" evidence="5">
    <location>
        <begin position="204"/>
        <end position="406"/>
    </location>
</feature>
<dbReference type="EMBL" id="FN649760">
    <property type="protein sequence ID" value="CBN80178.1"/>
    <property type="molecule type" value="Genomic_DNA"/>
</dbReference>
<keyword evidence="3" id="KW-0862">Zinc</keyword>
<keyword evidence="8" id="KW-1185">Reference proteome</keyword>
<feature type="compositionally biased region" description="Gly residues" evidence="5">
    <location>
        <begin position="254"/>
        <end position="266"/>
    </location>
</feature>
<evidence type="ECO:0000256" key="5">
    <source>
        <dbReference type="SAM" id="MobiDB-lite"/>
    </source>
</evidence>
<dbReference type="eggNOG" id="ENOG502SGWG">
    <property type="taxonomic scope" value="Eukaryota"/>
</dbReference>
<dbReference type="InParanoid" id="D8LDC0"/>
<dbReference type="GO" id="GO:0007131">
    <property type="term" value="P:reciprocal meiotic recombination"/>
    <property type="evidence" value="ECO:0007669"/>
    <property type="project" value="InterPro"/>
</dbReference>
<proteinExistence type="predicted"/>
<gene>
    <name evidence="7" type="ORF">Esi_0116_0056</name>
</gene>
<dbReference type="GO" id="GO:0061630">
    <property type="term" value="F:ubiquitin protein ligase activity"/>
    <property type="evidence" value="ECO:0007669"/>
    <property type="project" value="InterPro"/>
</dbReference>
<dbReference type="SUPFAM" id="SSF57850">
    <property type="entry name" value="RING/U-box"/>
    <property type="match status" value="1"/>
</dbReference>
<feature type="compositionally biased region" description="Polar residues" evidence="5">
    <location>
        <begin position="335"/>
        <end position="352"/>
    </location>
</feature>
<dbReference type="PROSITE" id="PS50089">
    <property type="entry name" value="ZF_RING_2"/>
    <property type="match status" value="1"/>
</dbReference>
<keyword evidence="1" id="KW-0479">Metal-binding</keyword>
<evidence type="ECO:0000259" key="6">
    <source>
        <dbReference type="PROSITE" id="PS50089"/>
    </source>
</evidence>
<evidence type="ECO:0000256" key="3">
    <source>
        <dbReference type="ARBA" id="ARBA00022833"/>
    </source>
</evidence>
<dbReference type="Gene3D" id="3.30.40.10">
    <property type="entry name" value="Zinc/RING finger domain, C3HC4 (zinc finger)"/>
    <property type="match status" value="1"/>
</dbReference>
<name>D8LDC0_ECTSI</name>
<evidence type="ECO:0000313" key="7">
    <source>
        <dbReference type="EMBL" id="CBN80178.1"/>
    </source>
</evidence>
<dbReference type="InterPro" id="IPR017907">
    <property type="entry name" value="Znf_RING_CS"/>
</dbReference>
<dbReference type="InterPro" id="IPR001841">
    <property type="entry name" value="Znf_RING"/>
</dbReference>
<keyword evidence="2 4" id="KW-0863">Zinc-finger</keyword>
<dbReference type="AlphaFoldDB" id="D8LDC0"/>
<protein>
    <recommendedName>
        <fullName evidence="6">RING-type domain-containing protein</fullName>
    </recommendedName>
</protein>
<evidence type="ECO:0000256" key="4">
    <source>
        <dbReference type="PROSITE-ProRule" id="PRU00175"/>
    </source>
</evidence>
<dbReference type="InterPro" id="IPR042448">
    <property type="entry name" value="CCNB1IP1"/>
</dbReference>
<dbReference type="GO" id="GO:0000795">
    <property type="term" value="C:synaptonemal complex"/>
    <property type="evidence" value="ECO:0007669"/>
    <property type="project" value="InterPro"/>
</dbReference>
<dbReference type="GO" id="GO:0008270">
    <property type="term" value="F:zinc ion binding"/>
    <property type="evidence" value="ECO:0007669"/>
    <property type="project" value="UniProtKB-KW"/>
</dbReference>
<dbReference type="PANTHER" id="PTHR14305">
    <property type="entry name" value="E3 UBIQUITIN-PROTEIN LIGASE CCNB1IP1"/>
    <property type="match status" value="1"/>
</dbReference>
<evidence type="ECO:0000256" key="2">
    <source>
        <dbReference type="ARBA" id="ARBA00022771"/>
    </source>
</evidence>
<evidence type="ECO:0000256" key="1">
    <source>
        <dbReference type="ARBA" id="ARBA00022723"/>
    </source>
</evidence>
<reference evidence="7 8" key="1">
    <citation type="journal article" date="2010" name="Nature">
        <title>The Ectocarpus genome and the independent evolution of multicellularity in brown algae.</title>
        <authorList>
            <person name="Cock J.M."/>
            <person name="Sterck L."/>
            <person name="Rouze P."/>
            <person name="Scornet D."/>
            <person name="Allen A.E."/>
            <person name="Amoutzias G."/>
            <person name="Anthouard V."/>
            <person name="Artiguenave F."/>
            <person name="Aury J.M."/>
            <person name="Badger J.H."/>
            <person name="Beszteri B."/>
            <person name="Billiau K."/>
            <person name="Bonnet E."/>
            <person name="Bothwell J.H."/>
            <person name="Bowler C."/>
            <person name="Boyen C."/>
            <person name="Brownlee C."/>
            <person name="Carrano C.J."/>
            <person name="Charrier B."/>
            <person name="Cho G.Y."/>
            <person name="Coelho S.M."/>
            <person name="Collen J."/>
            <person name="Corre E."/>
            <person name="Da Silva C."/>
            <person name="Delage L."/>
            <person name="Delaroque N."/>
            <person name="Dittami S.M."/>
            <person name="Doulbeau S."/>
            <person name="Elias M."/>
            <person name="Farnham G."/>
            <person name="Gachon C.M."/>
            <person name="Gschloessl B."/>
            <person name="Heesch S."/>
            <person name="Jabbari K."/>
            <person name="Jubin C."/>
            <person name="Kawai H."/>
            <person name="Kimura K."/>
            <person name="Kloareg B."/>
            <person name="Kupper F.C."/>
            <person name="Lang D."/>
            <person name="Le Bail A."/>
            <person name="Leblanc C."/>
            <person name="Lerouge P."/>
            <person name="Lohr M."/>
            <person name="Lopez P.J."/>
            <person name="Martens C."/>
            <person name="Maumus F."/>
            <person name="Michel G."/>
            <person name="Miranda-Saavedra D."/>
            <person name="Morales J."/>
            <person name="Moreau H."/>
            <person name="Motomura T."/>
            <person name="Nagasato C."/>
            <person name="Napoli C.A."/>
            <person name="Nelson D.R."/>
            <person name="Nyvall-Collen P."/>
            <person name="Peters A.F."/>
            <person name="Pommier C."/>
            <person name="Potin P."/>
            <person name="Poulain J."/>
            <person name="Quesneville H."/>
            <person name="Read B."/>
            <person name="Rensing S.A."/>
            <person name="Ritter A."/>
            <person name="Rousvoal S."/>
            <person name="Samanta M."/>
            <person name="Samson G."/>
            <person name="Schroeder D.C."/>
            <person name="Segurens B."/>
            <person name="Strittmatter M."/>
            <person name="Tonon T."/>
            <person name="Tregear J.W."/>
            <person name="Valentin K."/>
            <person name="von Dassow P."/>
            <person name="Yamagishi T."/>
            <person name="Van de Peer Y."/>
            <person name="Wincker P."/>
        </authorList>
    </citation>
    <scope>NUCLEOTIDE SEQUENCE [LARGE SCALE GENOMIC DNA]</scope>
    <source>
        <strain evidence="8">Ec32 / CCAP1310/4</strain>
    </source>
</reference>
<accession>D8LDC0</accession>
<organism evidence="7 8">
    <name type="scientific">Ectocarpus siliculosus</name>
    <name type="common">Brown alga</name>
    <name type="synonym">Conferva siliculosa</name>
    <dbReference type="NCBI Taxonomy" id="2880"/>
    <lineage>
        <taxon>Eukaryota</taxon>
        <taxon>Sar</taxon>
        <taxon>Stramenopiles</taxon>
        <taxon>Ochrophyta</taxon>
        <taxon>PX clade</taxon>
        <taxon>Phaeophyceae</taxon>
        <taxon>Ectocarpales</taxon>
        <taxon>Ectocarpaceae</taxon>
        <taxon>Ectocarpus</taxon>
    </lineage>
</organism>
<dbReference type="PROSITE" id="PS00518">
    <property type="entry name" value="ZF_RING_1"/>
    <property type="match status" value="1"/>
</dbReference>
<dbReference type="InterPro" id="IPR013083">
    <property type="entry name" value="Znf_RING/FYVE/PHD"/>
</dbReference>
<dbReference type="Pfam" id="PF14634">
    <property type="entry name" value="zf-RING_5"/>
    <property type="match status" value="1"/>
</dbReference>
<dbReference type="Proteomes" id="UP000002630">
    <property type="component" value="Unassembled WGS sequence"/>
</dbReference>
<evidence type="ECO:0000313" key="8">
    <source>
        <dbReference type="Proteomes" id="UP000002630"/>
    </source>
</evidence>
<sequence>MIQEGAPGQTLPHRCNMCWNPHPVALPRQEGTGSCYVTRCGHLFCESCAFRHFGQSQACPTCGHGLDESEIQDLTLGLEPSSLRRIVFEEALKEPNHHSSSQAALRTAELANETLGFLFSQMLLENQRGAEATSVLKGEVAKLKHEQGRVTMQMRNQNAAADQKHREMEHKLRVRTKELVDLQEAYKEKNRKCQAWEKAYANLRSQTTDPSRGGGFTPPESPRAGAMRGPSGSFNGGQGGSMQHQGPPRRAASPGGGGGGGGGLGVAGMPRPGDRIGTNSPHSSNRGVAGYAAGGGRSSRPSWPIPRPNTSRGGSGNGATGDRVSPMLRPRDGQGHSSHSVTPSPTFSAQQGMSGGRFAPKRPETPMEVRGYYSRNASPGNRSSGAGGGVGARSSSFFPSSKAGLF</sequence>